<dbReference type="Pfam" id="PF00460">
    <property type="entry name" value="Flg_bb_rod"/>
    <property type="match status" value="1"/>
</dbReference>
<dbReference type="AlphaFoldDB" id="Q6N309"/>
<dbReference type="HOGENOM" id="CLU_125463_2_1_5"/>
<dbReference type="STRING" id="258594.RPA3888"/>
<feature type="domain" description="Flagellar basal body rod protein N-terminal" evidence="3">
    <location>
        <begin position="50"/>
        <end position="72"/>
    </location>
</feature>
<keyword evidence="4" id="KW-0966">Cell projection</keyword>
<dbReference type="eggNOG" id="COG1815">
    <property type="taxonomic scope" value="Bacteria"/>
</dbReference>
<evidence type="ECO:0000259" key="3">
    <source>
        <dbReference type="Pfam" id="PF00460"/>
    </source>
</evidence>
<protein>
    <submittedName>
        <fullName evidence="4">Possible flagellar basal-body rod protein FlgB</fullName>
    </submittedName>
</protein>
<accession>Q6N309</accession>
<evidence type="ECO:0000256" key="2">
    <source>
        <dbReference type="SAM" id="MobiDB-lite"/>
    </source>
</evidence>
<dbReference type="EMBL" id="BX572605">
    <property type="protein sequence ID" value="CAE29329.1"/>
    <property type="molecule type" value="Genomic_DNA"/>
</dbReference>
<dbReference type="PhylomeDB" id="Q6N309"/>
<dbReference type="NCBIfam" id="NF004654">
    <property type="entry name" value="PRK06004.1"/>
    <property type="match status" value="1"/>
</dbReference>
<feature type="compositionally biased region" description="Polar residues" evidence="2">
    <location>
        <begin position="1"/>
        <end position="11"/>
    </location>
</feature>
<comment type="subcellular location">
    <subcellularLocation>
        <location evidence="1">Bacterial flagellum basal body</location>
    </subcellularLocation>
</comment>
<keyword evidence="4" id="KW-0969">Cilium</keyword>
<gene>
    <name evidence="4" type="ordered locus">RPA3888</name>
</gene>
<dbReference type="InterPro" id="IPR001444">
    <property type="entry name" value="Flag_bb_rod_N"/>
</dbReference>
<name>Q6N309_RHOPA</name>
<evidence type="ECO:0000256" key="1">
    <source>
        <dbReference type="ARBA" id="ARBA00004117"/>
    </source>
</evidence>
<feature type="compositionally biased region" description="Polar residues" evidence="2">
    <location>
        <begin position="112"/>
        <end position="122"/>
    </location>
</feature>
<organism evidence="4">
    <name type="scientific">Rhodopseudomonas palustris (strain ATCC BAA-98 / CGA009)</name>
    <dbReference type="NCBI Taxonomy" id="258594"/>
    <lineage>
        <taxon>Bacteria</taxon>
        <taxon>Pseudomonadati</taxon>
        <taxon>Pseudomonadota</taxon>
        <taxon>Alphaproteobacteria</taxon>
        <taxon>Hyphomicrobiales</taxon>
        <taxon>Nitrobacteraceae</taxon>
        <taxon>Rhodopseudomonas</taxon>
    </lineage>
</organism>
<reference evidence="4" key="1">
    <citation type="journal article" date="2004" name="Nat. Biotechnol.">
        <title>Complete genome sequence of the metabolically versatile photosynthetic bacterium Rhodopseudomonas palustris.</title>
        <authorList>
            <person name="Larimer F.W."/>
            <person name="Chain P."/>
            <person name="Hauser L."/>
            <person name="Lamerdin J."/>
            <person name="Malfatti S."/>
            <person name="Do L."/>
            <person name="Land M.L."/>
            <person name="Pelletier D.A."/>
            <person name="Beatty J.T."/>
            <person name="Lang A.S."/>
            <person name="Tabita F.R."/>
            <person name="Gibson J.L."/>
            <person name="Hanson T.E."/>
            <person name="Bobst C."/>
            <person name="Torres J.L."/>
            <person name="Peres C."/>
            <person name="Harrison F.H."/>
            <person name="Gibson J."/>
            <person name="Harwood C.S."/>
        </authorList>
    </citation>
    <scope>NUCLEOTIDE SEQUENCE [LARGE SCALE GENOMIC DNA]</scope>
    <source>
        <strain evidence="4">CGA009</strain>
    </source>
</reference>
<sequence>MQLEPLNQSLTIGAANSAYPAESRGGKTGAEAAMPINDLPELNALRTKMQWHQERQKVLAENISNSDTPNFRPRDLVEPKFTPEGQAAGGPGGSLPLMRTSASHLTPPGGSPSFSTNNNGGFQTRPAGNAVNLEDEMLKVSSNQMDYAAVTSLYSRSLGLLKTAIGKR</sequence>
<keyword evidence="4" id="KW-0282">Flagellum</keyword>
<feature type="region of interest" description="Disordered" evidence="2">
    <location>
        <begin position="62"/>
        <end position="123"/>
    </location>
</feature>
<dbReference type="GO" id="GO:0009425">
    <property type="term" value="C:bacterial-type flagellum basal body"/>
    <property type="evidence" value="ECO:0007669"/>
    <property type="project" value="UniProtKB-SubCell"/>
</dbReference>
<proteinExistence type="predicted"/>
<evidence type="ECO:0000313" key="4">
    <source>
        <dbReference type="EMBL" id="CAE29329.1"/>
    </source>
</evidence>
<feature type="region of interest" description="Disordered" evidence="2">
    <location>
        <begin position="1"/>
        <end position="32"/>
    </location>
</feature>